<feature type="region of interest" description="Disordered" evidence="1">
    <location>
        <begin position="317"/>
        <end position="338"/>
    </location>
</feature>
<feature type="compositionally biased region" description="Polar residues" evidence="1">
    <location>
        <begin position="127"/>
        <end position="136"/>
    </location>
</feature>
<feature type="compositionally biased region" description="Polar residues" evidence="1">
    <location>
        <begin position="426"/>
        <end position="439"/>
    </location>
</feature>
<dbReference type="STRING" id="796604.A0A2X0NXK7"/>
<feature type="compositionally biased region" description="Polar residues" evidence="1">
    <location>
        <begin position="318"/>
        <end position="338"/>
    </location>
</feature>
<evidence type="ECO:0000256" key="2">
    <source>
        <dbReference type="SAM" id="Phobius"/>
    </source>
</evidence>
<feature type="transmembrane region" description="Helical" evidence="2">
    <location>
        <begin position="353"/>
        <end position="375"/>
    </location>
</feature>
<dbReference type="AlphaFoldDB" id="A0A2X0NXK7"/>
<dbReference type="Proteomes" id="UP000249464">
    <property type="component" value="Unassembled WGS sequence"/>
</dbReference>
<evidence type="ECO:0000256" key="1">
    <source>
        <dbReference type="SAM" id="MobiDB-lite"/>
    </source>
</evidence>
<keyword evidence="2" id="KW-0812">Transmembrane</keyword>
<feature type="compositionally biased region" description="Pro residues" evidence="1">
    <location>
        <begin position="16"/>
        <end position="29"/>
    </location>
</feature>
<name>A0A2X0NXK7_9BASI</name>
<feature type="region of interest" description="Disordered" evidence="1">
    <location>
        <begin position="1"/>
        <end position="63"/>
    </location>
</feature>
<protein>
    <submittedName>
        <fullName evidence="3">BQ5605_C015g07926 protein</fullName>
    </submittedName>
</protein>
<feature type="region of interest" description="Disordered" evidence="1">
    <location>
        <begin position="494"/>
        <end position="515"/>
    </location>
</feature>
<feature type="compositionally biased region" description="Basic and acidic residues" evidence="1">
    <location>
        <begin position="85"/>
        <end position="108"/>
    </location>
</feature>
<sequence>MATPSRNIHSTSPFPNIFPTPTNPSPPTAEPRALHPTPTPPPAVASPQGVRRRFQFQPPPLGVGIGVVADVVRARALAQGNFELGSRDQQQEREKSDNDEWNRNERLSQLDPEDEVVPGRPERGSDSTKVSPSLTEPNRRKRSTGSTEANLDLWKRLPYAEGYPDCNYVDNSILTCYPESNTTLVQSFWSKVIFNAQYPLFIGSGGIDAYLYRADSETLATSYLGIETARGMFAIRPDDDWWPVNQTSWVEGTNQTWRYYFVVVSNGTKLNGGETHQQTFAAVQTAAPSTLISSLSSLSASASASASAFAVSAARASPNPTSLSSHPNFTSPTPTSNNLLQPYPGRSLALPSWAIALIVSLGVLIVLLLAILGLVRKRRRRGTREGFSRSGTEDKDEEGKEDSGERTPSLLNESEGGQRVEGNRSGGTSSLTPITTSIATKAPRRSLSSRTRSFTFNQDYQAVRGGSGNRKMQDPTVVGLLSPVDAEIITRAFKDELRRPEIGEEDDSERYAGRE</sequence>
<keyword evidence="4" id="KW-1185">Reference proteome</keyword>
<reference evidence="3 4" key="1">
    <citation type="submission" date="2016-11" db="EMBL/GenBank/DDBJ databases">
        <authorList>
            <person name="Jaros S."/>
            <person name="Januszkiewicz K."/>
            <person name="Wedrychowicz H."/>
        </authorList>
    </citation>
    <scope>NUCLEOTIDE SEQUENCE [LARGE SCALE GENOMIC DNA]</scope>
</reference>
<accession>A0A2X0NXK7</accession>
<evidence type="ECO:0000313" key="3">
    <source>
        <dbReference type="EMBL" id="SGY17902.1"/>
    </source>
</evidence>
<organism evidence="3 4">
    <name type="scientific">Microbotryum silenes-dioicae</name>
    <dbReference type="NCBI Taxonomy" id="796604"/>
    <lineage>
        <taxon>Eukaryota</taxon>
        <taxon>Fungi</taxon>
        <taxon>Dikarya</taxon>
        <taxon>Basidiomycota</taxon>
        <taxon>Pucciniomycotina</taxon>
        <taxon>Microbotryomycetes</taxon>
        <taxon>Microbotryales</taxon>
        <taxon>Microbotryaceae</taxon>
        <taxon>Microbotryum</taxon>
    </lineage>
</organism>
<evidence type="ECO:0000313" key="4">
    <source>
        <dbReference type="Proteomes" id="UP000249464"/>
    </source>
</evidence>
<gene>
    <name evidence="3" type="primary">BQ5605_C015g07926</name>
    <name evidence="3" type="ORF">BQ5605_C015G07926</name>
</gene>
<keyword evidence="2" id="KW-1133">Transmembrane helix</keyword>
<feature type="compositionally biased region" description="Basic and acidic residues" evidence="1">
    <location>
        <begin position="383"/>
        <end position="405"/>
    </location>
</feature>
<dbReference type="EMBL" id="FQNC01000015">
    <property type="protein sequence ID" value="SGY17902.1"/>
    <property type="molecule type" value="Genomic_DNA"/>
</dbReference>
<proteinExistence type="predicted"/>
<feature type="region of interest" description="Disordered" evidence="1">
    <location>
        <begin position="380"/>
        <end position="453"/>
    </location>
</feature>
<feature type="region of interest" description="Disordered" evidence="1">
    <location>
        <begin position="83"/>
        <end position="147"/>
    </location>
</feature>
<keyword evidence="2" id="KW-0472">Membrane</keyword>